<proteinExistence type="predicted"/>
<gene>
    <name evidence="1" type="ORF">ACOLOM_LOCUS11962</name>
</gene>
<evidence type="ECO:0000313" key="2">
    <source>
        <dbReference type="Proteomes" id="UP000789525"/>
    </source>
</evidence>
<evidence type="ECO:0000313" key="1">
    <source>
        <dbReference type="EMBL" id="CAG8737082.1"/>
    </source>
</evidence>
<sequence length="138" mass="16032">AKDACDRAEAAHNRAQEDYKRAKEVLDKAEAAHKKAKQTQEAAVVEWRRWYQMRKEKEKEWGDIVEKCKATEIHQPESLSTDQLKQFATNVQGYELLASGIGRLHQERKEEWLASGQAQEATASQRERKRKRSESSDY</sequence>
<organism evidence="1 2">
    <name type="scientific">Acaulospora colombiana</name>
    <dbReference type="NCBI Taxonomy" id="27376"/>
    <lineage>
        <taxon>Eukaryota</taxon>
        <taxon>Fungi</taxon>
        <taxon>Fungi incertae sedis</taxon>
        <taxon>Mucoromycota</taxon>
        <taxon>Glomeromycotina</taxon>
        <taxon>Glomeromycetes</taxon>
        <taxon>Diversisporales</taxon>
        <taxon>Acaulosporaceae</taxon>
        <taxon>Acaulospora</taxon>
    </lineage>
</organism>
<dbReference type="EMBL" id="CAJVPT010045915">
    <property type="protein sequence ID" value="CAG8737082.1"/>
    <property type="molecule type" value="Genomic_DNA"/>
</dbReference>
<reference evidence="1" key="1">
    <citation type="submission" date="2021-06" db="EMBL/GenBank/DDBJ databases">
        <authorList>
            <person name="Kallberg Y."/>
            <person name="Tangrot J."/>
            <person name="Rosling A."/>
        </authorList>
    </citation>
    <scope>NUCLEOTIDE SEQUENCE</scope>
    <source>
        <strain evidence="1">CL356</strain>
    </source>
</reference>
<protein>
    <submittedName>
        <fullName evidence="1">5440_t:CDS:1</fullName>
    </submittedName>
</protein>
<keyword evidence="2" id="KW-1185">Reference proteome</keyword>
<accession>A0ACA9Q5A4</accession>
<comment type="caution">
    <text evidence="1">The sequence shown here is derived from an EMBL/GenBank/DDBJ whole genome shotgun (WGS) entry which is preliminary data.</text>
</comment>
<name>A0ACA9Q5A4_9GLOM</name>
<feature type="non-terminal residue" evidence="1">
    <location>
        <position position="1"/>
    </location>
</feature>
<dbReference type="Proteomes" id="UP000789525">
    <property type="component" value="Unassembled WGS sequence"/>
</dbReference>